<name>A0A1I2B6L3_9ACTN</name>
<dbReference type="InterPro" id="IPR041289">
    <property type="entry name" value="Bact_RF_family3"/>
</dbReference>
<dbReference type="Proteomes" id="UP000199323">
    <property type="component" value="Unassembled WGS sequence"/>
</dbReference>
<organism evidence="2 3">
    <name type="scientific">Actinacidiphila alni</name>
    <dbReference type="NCBI Taxonomy" id="380248"/>
    <lineage>
        <taxon>Bacteria</taxon>
        <taxon>Bacillati</taxon>
        <taxon>Actinomycetota</taxon>
        <taxon>Actinomycetes</taxon>
        <taxon>Kitasatosporales</taxon>
        <taxon>Streptomycetaceae</taxon>
        <taxon>Actinacidiphila</taxon>
    </lineage>
</organism>
<reference evidence="2 3" key="1">
    <citation type="submission" date="2016-10" db="EMBL/GenBank/DDBJ databases">
        <authorList>
            <person name="de Groot N.N."/>
        </authorList>
    </citation>
    <scope>NUCLEOTIDE SEQUENCE [LARGE SCALE GENOMIC DNA]</scope>
    <source>
        <strain evidence="2 3">CGMCC 4.3510</strain>
    </source>
</reference>
<feature type="region of interest" description="Disordered" evidence="1">
    <location>
        <begin position="1"/>
        <end position="23"/>
    </location>
</feature>
<evidence type="ECO:0008006" key="4">
    <source>
        <dbReference type="Google" id="ProtNLM"/>
    </source>
</evidence>
<keyword evidence="3" id="KW-1185">Reference proteome</keyword>
<dbReference type="STRING" id="380248.SAMN05216251_103369"/>
<protein>
    <recommendedName>
        <fullName evidence="4">Chemotaxis protein</fullName>
    </recommendedName>
</protein>
<evidence type="ECO:0000313" key="3">
    <source>
        <dbReference type="Proteomes" id="UP000199323"/>
    </source>
</evidence>
<dbReference type="Pfam" id="PF18845">
    <property type="entry name" value="baeRF_family3"/>
    <property type="match status" value="1"/>
</dbReference>
<proteinExistence type="predicted"/>
<sequence>MSGGTSSEGLAMHSPLSPATLADLRRPRHYPAVSVLMPTHRREPDNAQDAVRLRNLIARAKDAVQSDPEVSRADRIDVVEHLDKALTEVDLVHAEDGLAIFAAPGEHQVWSLDRTVPERVLLAQTFLTRNLIAAQAADQPYWVLAVSADHASLWNGGRERVTAHTAGAFPMTRSLPEPDIEREEQIGDRPSTFNDEETRRYMREVADALGSVLAAEPRPLYVVAEAEALTVLDDMSPAAKEAAHVLQGGLSKGPAEAVRQAVEDAVRERAEQDVADVLGELDAARGRRAFAAGVDEVWQSVVEGRAAVVVIEDNFRTTVRDDADHLVPAASGDPGARDDIVDEIAEQALDTGARVHFVPDGTLADSDHLAAVLRY</sequence>
<evidence type="ECO:0000313" key="2">
    <source>
        <dbReference type="EMBL" id="SFE51617.1"/>
    </source>
</evidence>
<accession>A0A1I2B6L3</accession>
<dbReference type="EMBL" id="FONG01000003">
    <property type="protein sequence ID" value="SFE51617.1"/>
    <property type="molecule type" value="Genomic_DNA"/>
</dbReference>
<gene>
    <name evidence="2" type="ORF">SAMN05216251_103369</name>
</gene>
<evidence type="ECO:0000256" key="1">
    <source>
        <dbReference type="SAM" id="MobiDB-lite"/>
    </source>
</evidence>
<dbReference type="AlphaFoldDB" id="A0A1I2B6L3"/>